<dbReference type="PANTHER" id="PTHR10194">
    <property type="entry name" value="RAS GTPASE-ACTIVATING PROTEINS"/>
    <property type="match status" value="1"/>
</dbReference>
<name>A0A9P4QID3_9PEZI</name>
<comment type="caution">
    <text evidence="4">The sequence shown here is derived from an EMBL/GenBank/DDBJ whole genome shotgun (WGS) entry which is preliminary data.</text>
</comment>
<dbReference type="CDD" id="cd05137">
    <property type="entry name" value="RasGAP_CLA2_BUD2"/>
    <property type="match status" value="1"/>
</dbReference>
<feature type="compositionally biased region" description="Basic and acidic residues" evidence="2">
    <location>
        <begin position="30"/>
        <end position="58"/>
    </location>
</feature>
<dbReference type="SUPFAM" id="SSF50729">
    <property type="entry name" value="PH domain-like"/>
    <property type="match status" value="1"/>
</dbReference>
<dbReference type="InterPro" id="IPR039360">
    <property type="entry name" value="Ras_GTPase"/>
</dbReference>
<dbReference type="Proteomes" id="UP000799441">
    <property type="component" value="Unassembled WGS sequence"/>
</dbReference>
<evidence type="ECO:0000313" key="5">
    <source>
        <dbReference type="Proteomes" id="UP000799441"/>
    </source>
</evidence>
<dbReference type="InterPro" id="IPR023152">
    <property type="entry name" value="RasGAP_CS"/>
</dbReference>
<dbReference type="Gene3D" id="2.60.40.150">
    <property type="entry name" value="C2 domain"/>
    <property type="match status" value="1"/>
</dbReference>
<protein>
    <recommendedName>
        <fullName evidence="3">Ras-GAP domain-containing protein</fullName>
    </recommendedName>
</protein>
<feature type="compositionally biased region" description="Basic and acidic residues" evidence="2">
    <location>
        <begin position="1518"/>
        <end position="1527"/>
    </location>
</feature>
<evidence type="ECO:0000256" key="1">
    <source>
        <dbReference type="ARBA" id="ARBA00022468"/>
    </source>
</evidence>
<feature type="compositionally biased region" description="Pro residues" evidence="2">
    <location>
        <begin position="465"/>
        <end position="475"/>
    </location>
</feature>
<dbReference type="InterPro" id="IPR001936">
    <property type="entry name" value="RasGAP_dom"/>
</dbReference>
<sequence>MDDARSQRQRWMQDSRRRRRSPTLYDEWLNEAKQEAASHGQEQERAQHVQQQGRREQSRTPPPLPRRTSSSNTPAARHDYGPGTSKPGYSSGSTIRPVPPDDAPTESDEELAASADRALGRLDEQKTLSSTPSAAAVNTTAGDHASSSAGPSSPTSNSRTLRRNRDWGIQMSPGRGSRQEPDAAVQGMRAPSHRGGMIPRPTSRNDAQPDTSHPPQISPHYTVTDTRDVYSARRPRTRTLDERRTRDVSPGTLLSKQRHRVGSVHSPSSPEYQGREYLASVPANISPPTAPSITSLGSPVQIPADIAAGARSVSPSSSRSTQTDSLANSLPAASARRILHLMKTLQGRMSGNLFFRRGHTGTWAASYCYIQEDVGSLMYEPKGGDRSHKTLIPDLRGCLIALDMEGDVPFIEVTLPHSTLEMHLKLQNQPDFDSWYAALLCWKPLDPKGSHNNKPHLQPSAIAVAPPPHADPPPRAASAQQRERADSSRSNRRRSMISSLKEAPVIKIGKMIFWDLAPSYAAPDTGSGYLAHLGNPSAVRPVMSRLQSMSSWRWRKISGQLRENGELKLYSDADNSLVSVVQLSQLSRCAIQRLDPSVLENEFSIAVYPQYTSSPNAGSAVLRPIFLSLETRVLYEVWFVLLRAFTIPQLYGPRIPSSHGREGTAASQDLLADTISDMFRMERSLHIRIIEAKMHPPAIQSEFPHTEAVGGYKGRYNSESVPISHQGHHVEILLDDETRARTMVKYEGLNPLWGESFEFSDLPAVLSSASVVIKRRRAPERGNVKGDHDARHNQEAHGFSEDAYSGFTPQTFDTTCGKVEIYLEELEGAREVEKWWPAVNMHNQRIGEILIKARAEEGVILMSGDYRELSELLHRFGNSLTLQIAQMIPGELKRLSDYLLNIFQVSGRASEWLMSLVEEEIDGLQKETPMSRLRYSRRMGSHDNVNEVVSGSPPIHSSDRELLVRDLNKNAALEANLLFRGNTLLTKSLDSHMRRVGKVYLEDTLGSKLREINEKDPDCEVDPNRAGSAYEVERNWKRLLNLTQQVWNAISASRHKCPIELRMIFRHIKACAEDKYGDFLRTVSYSSVSGFLFLRFYCPAVLNPGIFGLVKDAIKPRARRTFTLVAKSLQTLANMASFGNKEPWMEQMNTFLVSHRDAFKHFIDDVCYVPTPVVPNATFSSSTGSSPTYPPGVHGSLPPGFISAETHHSYTTPMTIMHRLPPTSREGFPSLPYLIDQARAFADLIQLWLESTAHAPQDGSSTISLAASIKQEDGDLLIFHEICTSLHARTQEALNRAERAERPNSAYSFKWEELIDQLQDNHDESADELLRGSALANGKERVASDATLQPPIFQSNLTARIAAAHLRDSDEDAEGDDFATIQKIQESIASASAHGSFDRPVPAERRPSAFAQSLRNAKRQSMQQASRVRGDDLESPSQSGTSASASAVSSAVSSDNEATALPSYERHRQHTPTLEMNFQDTRWLHHHHHHSKATPDKDKEKHKRVNKLVPALRRKRDRERERERERAATPGGYEG</sequence>
<dbReference type="PROSITE" id="PS00509">
    <property type="entry name" value="RAS_GTPASE_ACTIV_1"/>
    <property type="match status" value="1"/>
</dbReference>
<keyword evidence="5" id="KW-1185">Reference proteome</keyword>
<feature type="region of interest" description="Disordered" evidence="2">
    <location>
        <begin position="1411"/>
        <end position="1471"/>
    </location>
</feature>
<feature type="domain" description="Ras-GAP" evidence="3">
    <location>
        <begin position="891"/>
        <end position="1134"/>
    </location>
</feature>
<dbReference type="GO" id="GO:0007165">
    <property type="term" value="P:signal transduction"/>
    <property type="evidence" value="ECO:0007669"/>
    <property type="project" value="UniProtKB-ARBA"/>
</dbReference>
<feature type="region of interest" description="Disordered" evidence="2">
    <location>
        <begin position="1"/>
        <end position="272"/>
    </location>
</feature>
<accession>A0A9P4QID3</accession>
<keyword evidence="1" id="KW-0343">GTPase activation</keyword>
<dbReference type="PANTHER" id="PTHR10194:SF60">
    <property type="entry name" value="RAS GTPASE-ACTIVATING PROTEIN RASKOL"/>
    <property type="match status" value="1"/>
</dbReference>
<feature type="compositionally biased region" description="Polar residues" evidence="2">
    <location>
        <begin position="1411"/>
        <end position="1426"/>
    </location>
</feature>
<dbReference type="InterPro" id="IPR008936">
    <property type="entry name" value="Rho_GTPase_activation_prot"/>
</dbReference>
<feature type="region of interest" description="Disordered" evidence="2">
    <location>
        <begin position="308"/>
        <end position="329"/>
    </location>
</feature>
<proteinExistence type="predicted"/>
<feature type="compositionally biased region" description="Polar residues" evidence="2">
    <location>
        <begin position="202"/>
        <end position="224"/>
    </location>
</feature>
<evidence type="ECO:0000259" key="3">
    <source>
        <dbReference type="PROSITE" id="PS50018"/>
    </source>
</evidence>
<dbReference type="SMART" id="SM00323">
    <property type="entry name" value="RasGAP"/>
    <property type="match status" value="1"/>
</dbReference>
<feature type="compositionally biased region" description="Basic and acidic residues" evidence="2">
    <location>
        <begin position="238"/>
        <end position="247"/>
    </location>
</feature>
<dbReference type="GO" id="GO:0005096">
    <property type="term" value="F:GTPase activator activity"/>
    <property type="evidence" value="ECO:0007669"/>
    <property type="project" value="UniProtKB-KW"/>
</dbReference>
<organism evidence="4 5">
    <name type="scientific">Polychaeton citri CBS 116435</name>
    <dbReference type="NCBI Taxonomy" id="1314669"/>
    <lineage>
        <taxon>Eukaryota</taxon>
        <taxon>Fungi</taxon>
        <taxon>Dikarya</taxon>
        <taxon>Ascomycota</taxon>
        <taxon>Pezizomycotina</taxon>
        <taxon>Dothideomycetes</taxon>
        <taxon>Dothideomycetidae</taxon>
        <taxon>Capnodiales</taxon>
        <taxon>Capnodiaceae</taxon>
        <taxon>Polychaeton</taxon>
    </lineage>
</organism>
<dbReference type="PROSITE" id="PS50018">
    <property type="entry name" value="RAS_GTPASE_ACTIV_2"/>
    <property type="match status" value="1"/>
</dbReference>
<feature type="compositionally biased region" description="Low complexity" evidence="2">
    <location>
        <begin position="1442"/>
        <end position="1454"/>
    </location>
</feature>
<dbReference type="EMBL" id="MU003765">
    <property type="protein sequence ID" value="KAF2726310.1"/>
    <property type="molecule type" value="Genomic_DNA"/>
</dbReference>
<feature type="compositionally biased region" description="Low complexity" evidence="2">
    <location>
        <begin position="145"/>
        <end position="158"/>
    </location>
</feature>
<feature type="region of interest" description="Disordered" evidence="2">
    <location>
        <begin position="451"/>
        <end position="496"/>
    </location>
</feature>
<evidence type="ECO:0000313" key="4">
    <source>
        <dbReference type="EMBL" id="KAF2726310.1"/>
    </source>
</evidence>
<feature type="region of interest" description="Disordered" evidence="2">
    <location>
        <begin position="1485"/>
        <end position="1535"/>
    </location>
</feature>
<dbReference type="OrthoDB" id="775356at2759"/>
<dbReference type="Pfam" id="PF00616">
    <property type="entry name" value="RasGAP"/>
    <property type="match status" value="1"/>
</dbReference>
<dbReference type="SUPFAM" id="SSF49562">
    <property type="entry name" value="C2 domain (Calcium/lipid-binding domain, CaLB)"/>
    <property type="match status" value="1"/>
</dbReference>
<feature type="compositionally biased region" description="Polar residues" evidence="2">
    <location>
        <begin position="127"/>
        <end position="141"/>
    </location>
</feature>
<dbReference type="Gene3D" id="1.10.506.10">
    <property type="entry name" value="GTPase Activation - p120gap, domain 1"/>
    <property type="match status" value="1"/>
</dbReference>
<feature type="compositionally biased region" description="Basic residues" evidence="2">
    <location>
        <begin position="1500"/>
        <end position="1517"/>
    </location>
</feature>
<feature type="compositionally biased region" description="Low complexity" evidence="2">
    <location>
        <begin position="311"/>
        <end position="320"/>
    </location>
</feature>
<dbReference type="InterPro" id="IPR035892">
    <property type="entry name" value="C2_domain_sf"/>
</dbReference>
<evidence type="ECO:0000256" key="2">
    <source>
        <dbReference type="SAM" id="MobiDB-lite"/>
    </source>
</evidence>
<reference evidence="4" key="1">
    <citation type="journal article" date="2020" name="Stud. Mycol.">
        <title>101 Dothideomycetes genomes: a test case for predicting lifestyles and emergence of pathogens.</title>
        <authorList>
            <person name="Haridas S."/>
            <person name="Albert R."/>
            <person name="Binder M."/>
            <person name="Bloem J."/>
            <person name="Labutti K."/>
            <person name="Salamov A."/>
            <person name="Andreopoulos B."/>
            <person name="Baker S."/>
            <person name="Barry K."/>
            <person name="Bills G."/>
            <person name="Bluhm B."/>
            <person name="Cannon C."/>
            <person name="Castanera R."/>
            <person name="Culley D."/>
            <person name="Daum C."/>
            <person name="Ezra D."/>
            <person name="Gonzalez J."/>
            <person name="Henrissat B."/>
            <person name="Kuo A."/>
            <person name="Liang C."/>
            <person name="Lipzen A."/>
            <person name="Lutzoni F."/>
            <person name="Magnuson J."/>
            <person name="Mondo S."/>
            <person name="Nolan M."/>
            <person name="Ohm R."/>
            <person name="Pangilinan J."/>
            <person name="Park H.-J."/>
            <person name="Ramirez L."/>
            <person name="Alfaro M."/>
            <person name="Sun H."/>
            <person name="Tritt A."/>
            <person name="Yoshinaga Y."/>
            <person name="Zwiers L.-H."/>
            <person name="Turgeon B."/>
            <person name="Goodwin S."/>
            <person name="Spatafora J."/>
            <person name="Crous P."/>
            <person name="Grigoriev I."/>
        </authorList>
    </citation>
    <scope>NUCLEOTIDE SEQUENCE</scope>
    <source>
        <strain evidence="4">CBS 116435</strain>
    </source>
</reference>
<gene>
    <name evidence="4" type="ORF">K431DRAFT_280343</name>
</gene>
<dbReference type="SUPFAM" id="SSF48350">
    <property type="entry name" value="GTPase activation domain, GAP"/>
    <property type="match status" value="1"/>
</dbReference>
<feature type="compositionally biased region" description="Basic and acidic residues" evidence="2">
    <location>
        <begin position="1"/>
        <end position="15"/>
    </location>
</feature>